<protein>
    <recommendedName>
        <fullName evidence="6">Very short patch repair endonuclease</fullName>
        <ecNumber evidence="6">3.1.-.-</ecNumber>
    </recommendedName>
</protein>
<accession>A0A4R5TZ14</accession>
<dbReference type="InterPro" id="IPR011335">
    <property type="entry name" value="Restrct_endonuc-II-like"/>
</dbReference>
<dbReference type="EC" id="3.1.-.-" evidence="6"/>
<evidence type="ECO:0000256" key="6">
    <source>
        <dbReference type="PIRNR" id="PIRNR018267"/>
    </source>
</evidence>
<feature type="compositionally biased region" description="Pro residues" evidence="7">
    <location>
        <begin position="143"/>
        <end position="158"/>
    </location>
</feature>
<comment type="function">
    <text evidence="6">May nick specific sequences that contain T:G mispairs resulting from m5C-deamination.</text>
</comment>
<keyword evidence="2 6" id="KW-0255">Endonuclease</keyword>
<evidence type="ECO:0000313" key="9">
    <source>
        <dbReference type="Proteomes" id="UP000295411"/>
    </source>
</evidence>
<evidence type="ECO:0000256" key="5">
    <source>
        <dbReference type="ARBA" id="ARBA00023204"/>
    </source>
</evidence>
<sequence length="158" mass="17810">MADTVSREQRSRNMSRIRGKNTQPELVVRRLLHRAGYRYRLHGATAGGLLPGRPDLVFAGRRKVVFVNGCFWHSHSCRAGQRAPSTNSEFWADKRERTRLRDQRQQEALRAQGWDIFIAWECRLKESPSALEEQLRAFLGAPPGAPSGPAEPGPPNPA</sequence>
<evidence type="ECO:0000256" key="1">
    <source>
        <dbReference type="ARBA" id="ARBA00022722"/>
    </source>
</evidence>
<feature type="region of interest" description="Disordered" evidence="7">
    <location>
        <begin position="138"/>
        <end position="158"/>
    </location>
</feature>
<evidence type="ECO:0000256" key="4">
    <source>
        <dbReference type="ARBA" id="ARBA00022801"/>
    </source>
</evidence>
<keyword evidence="1 6" id="KW-0540">Nuclease</keyword>
<reference evidence="8 9" key="1">
    <citation type="submission" date="2019-03" db="EMBL/GenBank/DDBJ databases">
        <title>Arthrobacter sp. nov., an bacterium isolated from biocrust in Mu Us Desert.</title>
        <authorList>
            <person name="Lixiong L."/>
        </authorList>
    </citation>
    <scope>NUCLEOTIDE SEQUENCE [LARGE SCALE GENOMIC DNA]</scope>
    <source>
        <strain evidence="8 9">SLN-3</strain>
    </source>
</reference>
<gene>
    <name evidence="8" type="primary">vsr</name>
    <name evidence="8" type="ORF">E2F48_04550</name>
</gene>
<dbReference type="Gene3D" id="3.40.960.10">
    <property type="entry name" value="VSR Endonuclease"/>
    <property type="match status" value="1"/>
</dbReference>
<dbReference type="AlphaFoldDB" id="A0A4R5TZ14"/>
<name>A0A4R5TZ14_9MICC</name>
<evidence type="ECO:0000256" key="7">
    <source>
        <dbReference type="SAM" id="MobiDB-lite"/>
    </source>
</evidence>
<evidence type="ECO:0000256" key="2">
    <source>
        <dbReference type="ARBA" id="ARBA00022759"/>
    </source>
</evidence>
<keyword evidence="9" id="KW-1185">Reference proteome</keyword>
<organism evidence="8 9">
    <name type="scientific">Arthrobacter crusticola</name>
    <dbReference type="NCBI Taxonomy" id="2547960"/>
    <lineage>
        <taxon>Bacteria</taxon>
        <taxon>Bacillati</taxon>
        <taxon>Actinomycetota</taxon>
        <taxon>Actinomycetes</taxon>
        <taxon>Micrococcales</taxon>
        <taxon>Micrococcaceae</taxon>
        <taxon>Arthrobacter</taxon>
    </lineage>
</organism>
<keyword evidence="5 6" id="KW-0234">DNA repair</keyword>
<feature type="compositionally biased region" description="Basic and acidic residues" evidence="7">
    <location>
        <begin position="1"/>
        <end position="11"/>
    </location>
</feature>
<dbReference type="PIRSF" id="PIRSF018267">
    <property type="entry name" value="VSR_endonuc"/>
    <property type="match status" value="1"/>
</dbReference>
<feature type="region of interest" description="Disordered" evidence="7">
    <location>
        <begin position="1"/>
        <end position="20"/>
    </location>
</feature>
<dbReference type="Pfam" id="PF03852">
    <property type="entry name" value="Vsr"/>
    <property type="match status" value="1"/>
</dbReference>
<dbReference type="GO" id="GO:0006298">
    <property type="term" value="P:mismatch repair"/>
    <property type="evidence" value="ECO:0007669"/>
    <property type="project" value="UniProtKB-UniRule"/>
</dbReference>
<evidence type="ECO:0000256" key="3">
    <source>
        <dbReference type="ARBA" id="ARBA00022763"/>
    </source>
</evidence>
<evidence type="ECO:0000313" key="8">
    <source>
        <dbReference type="EMBL" id="TDK26473.1"/>
    </source>
</evidence>
<dbReference type="OrthoDB" id="9801520at2"/>
<dbReference type="GO" id="GO:0004519">
    <property type="term" value="F:endonuclease activity"/>
    <property type="evidence" value="ECO:0007669"/>
    <property type="project" value="UniProtKB-KW"/>
</dbReference>
<keyword evidence="3 6" id="KW-0227">DNA damage</keyword>
<comment type="similarity">
    <text evidence="6">Belongs to the vsr family.</text>
</comment>
<comment type="caution">
    <text evidence="8">The sequence shown here is derived from an EMBL/GenBank/DDBJ whole genome shotgun (WGS) entry which is preliminary data.</text>
</comment>
<proteinExistence type="inferred from homology"/>
<dbReference type="CDD" id="cd00221">
    <property type="entry name" value="Vsr"/>
    <property type="match status" value="1"/>
</dbReference>
<dbReference type="EMBL" id="SMTK01000002">
    <property type="protein sequence ID" value="TDK26473.1"/>
    <property type="molecule type" value="Genomic_DNA"/>
</dbReference>
<dbReference type="RefSeq" id="WP_133402835.1">
    <property type="nucleotide sequence ID" value="NZ_SMTK01000002.1"/>
</dbReference>
<dbReference type="GO" id="GO:0016787">
    <property type="term" value="F:hydrolase activity"/>
    <property type="evidence" value="ECO:0007669"/>
    <property type="project" value="UniProtKB-KW"/>
</dbReference>
<dbReference type="InterPro" id="IPR004603">
    <property type="entry name" value="DNA_mismatch_endonuc_vsr"/>
</dbReference>
<dbReference type="Proteomes" id="UP000295411">
    <property type="component" value="Unassembled WGS sequence"/>
</dbReference>
<keyword evidence="4 6" id="KW-0378">Hydrolase</keyword>
<dbReference type="SUPFAM" id="SSF52980">
    <property type="entry name" value="Restriction endonuclease-like"/>
    <property type="match status" value="1"/>
</dbReference>
<dbReference type="NCBIfam" id="TIGR00632">
    <property type="entry name" value="vsr"/>
    <property type="match status" value="1"/>
</dbReference>